<evidence type="ECO:0000256" key="4">
    <source>
        <dbReference type="ARBA" id="ARBA00039789"/>
    </source>
</evidence>
<dbReference type="InterPro" id="IPR001680">
    <property type="entry name" value="WD40_rpt"/>
</dbReference>
<accession>A0A3D8ST98</accession>
<dbReference type="InterPro" id="IPR020472">
    <property type="entry name" value="WD40_PAC1"/>
</dbReference>
<dbReference type="Proteomes" id="UP000256645">
    <property type="component" value="Unassembled WGS sequence"/>
</dbReference>
<feature type="repeat" description="WD" evidence="6">
    <location>
        <begin position="935"/>
        <end position="976"/>
    </location>
</feature>
<dbReference type="Pfam" id="PF24883">
    <property type="entry name" value="NPHP3_N"/>
    <property type="match status" value="1"/>
</dbReference>
<dbReference type="PROSITE" id="PS00678">
    <property type="entry name" value="WD_REPEATS_1"/>
    <property type="match status" value="7"/>
</dbReference>
<dbReference type="InterPro" id="IPR056884">
    <property type="entry name" value="NPHP3-like_N"/>
</dbReference>
<feature type="repeat" description="WD" evidence="6">
    <location>
        <begin position="1019"/>
        <end position="1060"/>
    </location>
</feature>
<gene>
    <name evidence="9" type="ORF">BP6252_01558</name>
</gene>
<dbReference type="EMBL" id="PDLM01000001">
    <property type="protein sequence ID" value="RDW89526.1"/>
    <property type="molecule type" value="Genomic_DNA"/>
</dbReference>
<keyword evidence="1 6" id="KW-0853">WD repeat</keyword>
<feature type="repeat" description="WD" evidence="6">
    <location>
        <begin position="977"/>
        <end position="1018"/>
    </location>
</feature>
<dbReference type="PROSITE" id="PS50294">
    <property type="entry name" value="WD_REPEATS_REGION"/>
    <property type="match status" value="11"/>
</dbReference>
<dbReference type="GO" id="GO:0005634">
    <property type="term" value="C:nucleus"/>
    <property type="evidence" value="ECO:0007669"/>
    <property type="project" value="TreeGrafter"/>
</dbReference>
<name>A0A3D8ST98_9HELO</name>
<evidence type="ECO:0000259" key="7">
    <source>
        <dbReference type="Pfam" id="PF06985"/>
    </source>
</evidence>
<feature type="repeat" description="WD" evidence="6">
    <location>
        <begin position="1188"/>
        <end position="1229"/>
    </location>
</feature>
<dbReference type="SMART" id="SM00320">
    <property type="entry name" value="WD40"/>
    <property type="match status" value="11"/>
</dbReference>
<dbReference type="GO" id="GO:1990234">
    <property type="term" value="C:transferase complex"/>
    <property type="evidence" value="ECO:0007669"/>
    <property type="project" value="UniProtKB-ARBA"/>
</dbReference>
<dbReference type="Pfam" id="PF06985">
    <property type="entry name" value="HET"/>
    <property type="match status" value="1"/>
</dbReference>
<protein>
    <recommendedName>
        <fullName evidence="4">Mitochondrial division protein 1</fullName>
    </recommendedName>
</protein>
<feature type="repeat" description="WD" evidence="6">
    <location>
        <begin position="1061"/>
        <end position="1102"/>
    </location>
</feature>
<feature type="repeat" description="WD" evidence="6">
    <location>
        <begin position="851"/>
        <end position="892"/>
    </location>
</feature>
<dbReference type="PANTHER" id="PTHR22847">
    <property type="entry name" value="WD40 REPEAT PROTEIN"/>
    <property type="match status" value="1"/>
</dbReference>
<dbReference type="CDD" id="cd00200">
    <property type="entry name" value="WD40"/>
    <property type="match status" value="2"/>
</dbReference>
<feature type="domain" description="Nephrocystin 3-like N-terminal" evidence="8">
    <location>
        <begin position="285"/>
        <end position="446"/>
    </location>
</feature>
<sequence>MHLLERNSAGKFSLTAFVGDNIPPYAILSHTWGSDTEEPTFQDLMHGTGLSKPGFSKIQFCGEQAGRDGLQYFWVDTCCIDKSSSSELQEAINSMFHWYQNAAKCYVFLSDVSTRKRKARDQCSEHTWGTAFRSSKWFTRGWTLQELLAPGPDSVSFFSYERDLIGDKRSLEQEISEITRIPITALRGTPLSQFEVNDRLLWAKDRQTKRKEDEAYSLFGIFDIQLPLLYGEGRDKAFKRLQEEIDKPLKVILDKLPSVDNATFDSHDEEHNARCYPGTRGVLLQQVDTWAGDEGSECIFWLNGMAGTGKSTISRTVAQNFADKGDLGASFFFKRGEGDRGHARFFITTIATQLARKVPSLTLHVKNAIEADPAISQKALRQQFETLFLQPLRKIRNSFQESLRIVIIIDALDECDREEDISIIISLLPQVQHISSVRLKFFLTSRPELPIRLGFEDISGKYKGLVLHEIPMPIIQNDILVFLEHELAMIRNSYNKSVKTVRRQLPFDWPSRANVQILAEMAIPLFIFATTICRFINDRRCGQPNEQLAKVLKYQTKSQASKLDTTYLPVLNQLLVGVTQSEKRSIMEEFQQVVGAIIILASPLSAPSLDRLLSIPEGTVDSRTDLLHSVLSIPSDPDHPIRLLHLSFRDFLLDPEKREINPFWVEEKQAHHRIFYCCIQLMSSFLKKDICGLEDPGISVEEVASSRVDRCLPLEVRYACLYWIQHLQSSGAELRDNEQVHQFLKVHLLHWLEALGWIGKISEAILAIISLEEQISADQSPMLYTMIHDIKRFALYSREVIEQAPLQLYSSALLFAPKNSIIRRQFEGYIPTWIHPKPKVQADWDATLQILAGHMNYGMSVAFSPDGKQIASGSDNGTVRLWDATIGAELQTLVGHSRLVLSVAFSPDGKQLVSGSHDSTVRLWNTTTGVELRTFAGHSRRVMSVAFSPDGKQIASGSYDNTIRLWDITTGAVLQTLVGHSSPVMSAAFSPDGKQVVSGSDDGTIRLWDATAGAGLQMLPGDSTRIMSVAFSPDGKQIVSGSDDGTVRLWDATTGAELQTLVGHSRAVMSVAYSPDGKQIISGSDDNTVRLWDATTGAEIQTFAGHSRVVMSVAFSPDGKRIVSGSDDGTIRLWDATAAAGLQTLPGDSSRGVMCIAFSSDGKHIASGSCDNTVRLWDATTGAELQTLVGHWDWVMSVAFSPDGRQVVSGSNNGTIRLWDATTGAGLQTLVGHSNWVMSVAFSPNGKQVVSGSSDNTVRLWNTTTGVELRTFAGHSDWVDLVAFSSDGKQIISGSHDSTVRHWDATTGAELQTLVGHSSPAFSPDGKQLPTLLVTMDWVIKKGRKVLWLPPNDRVTSCIAIRDKTIVLGYASGRVSIVGFQEEIEG</sequence>
<comment type="caution">
    <text evidence="9">The sequence shown here is derived from an EMBL/GenBank/DDBJ whole genome shotgun (WGS) entry which is preliminary data.</text>
</comment>
<evidence type="ECO:0000256" key="6">
    <source>
        <dbReference type="PROSITE-ProRule" id="PRU00221"/>
    </source>
</evidence>
<evidence type="ECO:0000259" key="8">
    <source>
        <dbReference type="Pfam" id="PF24883"/>
    </source>
</evidence>
<feature type="repeat" description="WD" evidence="6">
    <location>
        <begin position="1153"/>
        <end position="1187"/>
    </location>
</feature>
<organism evidence="9 10">
    <name type="scientific">Coleophoma cylindrospora</name>
    <dbReference type="NCBI Taxonomy" id="1849047"/>
    <lineage>
        <taxon>Eukaryota</taxon>
        <taxon>Fungi</taxon>
        <taxon>Dikarya</taxon>
        <taxon>Ascomycota</taxon>
        <taxon>Pezizomycotina</taxon>
        <taxon>Leotiomycetes</taxon>
        <taxon>Helotiales</taxon>
        <taxon>Dermateaceae</taxon>
        <taxon>Coleophoma</taxon>
    </lineage>
</organism>
<keyword evidence="2" id="KW-0677">Repeat</keyword>
<dbReference type="Gene3D" id="2.130.10.10">
    <property type="entry name" value="YVTN repeat-like/Quinoprotein amine dehydrogenase"/>
    <property type="match status" value="6"/>
</dbReference>
<dbReference type="SUPFAM" id="SSF52540">
    <property type="entry name" value="P-loop containing nucleoside triphosphate hydrolases"/>
    <property type="match status" value="1"/>
</dbReference>
<dbReference type="InterPro" id="IPR015943">
    <property type="entry name" value="WD40/YVTN_repeat-like_dom_sf"/>
</dbReference>
<comment type="similarity">
    <text evidence="3">Belongs to the WD repeat MDV1/CAF4 family.</text>
</comment>
<dbReference type="InterPro" id="IPR027417">
    <property type="entry name" value="P-loop_NTPase"/>
</dbReference>
<dbReference type="InterPro" id="IPR019775">
    <property type="entry name" value="WD40_repeat_CS"/>
</dbReference>
<dbReference type="Pfam" id="PF25173">
    <property type="entry name" value="Beta-prop_WDR3_1st"/>
    <property type="match status" value="1"/>
</dbReference>
<dbReference type="OrthoDB" id="674604at2759"/>
<dbReference type="InterPro" id="IPR010730">
    <property type="entry name" value="HET"/>
</dbReference>
<dbReference type="STRING" id="1849047.A0A3D8ST98"/>
<feature type="domain" description="Heterokaryon incompatibility" evidence="7">
    <location>
        <begin position="25"/>
        <end position="124"/>
    </location>
</feature>
<dbReference type="InterPro" id="IPR036322">
    <property type="entry name" value="WD40_repeat_dom_sf"/>
</dbReference>
<evidence type="ECO:0000256" key="2">
    <source>
        <dbReference type="ARBA" id="ARBA00022737"/>
    </source>
</evidence>
<proteinExistence type="inferred from homology"/>
<keyword evidence="10" id="KW-1185">Reference proteome</keyword>
<dbReference type="PRINTS" id="PR00320">
    <property type="entry name" value="GPROTEINBRPT"/>
</dbReference>
<reference evidence="9 10" key="1">
    <citation type="journal article" date="2018" name="IMA Fungus">
        <title>IMA Genome-F 9: Draft genome sequence of Annulohypoxylon stygium, Aspergillus mulundensis, Berkeleyomyces basicola (syn. Thielaviopsis basicola), Ceratocystis smalleyi, two Cercospora beticola strains, Coleophoma cylindrospora, Fusarium fracticaudum, Phialophora cf. hyalina, and Morchella septimelata.</title>
        <authorList>
            <person name="Wingfield B.D."/>
            <person name="Bills G.F."/>
            <person name="Dong Y."/>
            <person name="Huang W."/>
            <person name="Nel W.J."/>
            <person name="Swalarsk-Parry B.S."/>
            <person name="Vaghefi N."/>
            <person name="Wilken P.M."/>
            <person name="An Z."/>
            <person name="de Beer Z.W."/>
            <person name="De Vos L."/>
            <person name="Chen L."/>
            <person name="Duong T.A."/>
            <person name="Gao Y."/>
            <person name="Hammerbacher A."/>
            <person name="Kikkert J.R."/>
            <person name="Li Y."/>
            <person name="Li H."/>
            <person name="Li K."/>
            <person name="Li Q."/>
            <person name="Liu X."/>
            <person name="Ma X."/>
            <person name="Naidoo K."/>
            <person name="Pethybridge S.J."/>
            <person name="Sun J."/>
            <person name="Steenkamp E.T."/>
            <person name="van der Nest M.A."/>
            <person name="van Wyk S."/>
            <person name="Wingfield M.J."/>
            <person name="Xiong C."/>
            <person name="Yue Q."/>
            <person name="Zhang X."/>
        </authorList>
    </citation>
    <scope>NUCLEOTIDE SEQUENCE [LARGE SCALE GENOMIC DNA]</scope>
    <source>
        <strain evidence="9 10">BP6252</strain>
    </source>
</reference>
<comment type="function">
    <text evidence="5">Involved in mitochondrial fission. Acts as an adapter protein required to form mitochondrial fission complexes. Formation of these complexes is required to promote constriction and fission of the mitochondrial compartment at a late step in mitochondrial division.</text>
</comment>
<evidence type="ECO:0000256" key="3">
    <source>
        <dbReference type="ARBA" id="ARBA00038415"/>
    </source>
</evidence>
<feature type="repeat" description="WD" evidence="6">
    <location>
        <begin position="1103"/>
        <end position="1144"/>
    </location>
</feature>
<evidence type="ECO:0000256" key="1">
    <source>
        <dbReference type="ARBA" id="ARBA00022574"/>
    </source>
</evidence>
<evidence type="ECO:0000313" key="9">
    <source>
        <dbReference type="EMBL" id="RDW89526.1"/>
    </source>
</evidence>
<dbReference type="PROSITE" id="PS50082">
    <property type="entry name" value="WD_REPEATS_2"/>
    <property type="match status" value="11"/>
</dbReference>
<feature type="repeat" description="WD" evidence="6">
    <location>
        <begin position="1272"/>
        <end position="1313"/>
    </location>
</feature>
<feature type="repeat" description="WD" evidence="6">
    <location>
        <begin position="893"/>
        <end position="934"/>
    </location>
</feature>
<dbReference type="Pfam" id="PF00400">
    <property type="entry name" value="WD40"/>
    <property type="match status" value="6"/>
</dbReference>
<evidence type="ECO:0000313" key="10">
    <source>
        <dbReference type="Proteomes" id="UP000256645"/>
    </source>
</evidence>
<dbReference type="SUPFAM" id="SSF50978">
    <property type="entry name" value="WD40 repeat-like"/>
    <property type="match status" value="2"/>
</dbReference>
<feature type="repeat" description="WD" evidence="6">
    <location>
        <begin position="1230"/>
        <end position="1271"/>
    </location>
</feature>
<evidence type="ECO:0000256" key="5">
    <source>
        <dbReference type="ARBA" id="ARBA00043913"/>
    </source>
</evidence>
<dbReference type="PANTHER" id="PTHR22847:SF637">
    <property type="entry name" value="WD REPEAT DOMAIN 5B"/>
    <property type="match status" value="1"/>
</dbReference>
<dbReference type="Gene3D" id="3.40.50.300">
    <property type="entry name" value="P-loop containing nucleotide triphosphate hydrolases"/>
    <property type="match status" value="1"/>
</dbReference>